<gene>
    <name evidence="1" type="ORF">A2961_02800</name>
</gene>
<dbReference type="EMBL" id="MGHF01000030">
    <property type="protein sequence ID" value="OGM61968.1"/>
    <property type="molecule type" value="Genomic_DNA"/>
</dbReference>
<proteinExistence type="predicted"/>
<evidence type="ECO:0000313" key="2">
    <source>
        <dbReference type="Proteomes" id="UP000177082"/>
    </source>
</evidence>
<protein>
    <recommendedName>
        <fullName evidence="3">NlpC/P60 domain-containing protein</fullName>
    </recommendedName>
</protein>
<evidence type="ECO:0008006" key="3">
    <source>
        <dbReference type="Google" id="ProtNLM"/>
    </source>
</evidence>
<comment type="caution">
    <text evidence="1">The sequence shown here is derived from an EMBL/GenBank/DDBJ whole genome shotgun (WGS) entry which is preliminary data.</text>
</comment>
<organism evidence="1 2">
    <name type="scientific">Candidatus Woesebacteria bacterium RIFCSPLOWO2_01_FULL_39_21</name>
    <dbReference type="NCBI Taxonomy" id="1802519"/>
    <lineage>
        <taxon>Bacteria</taxon>
        <taxon>Candidatus Woeseibacteriota</taxon>
    </lineage>
</organism>
<accession>A0A1F8BF70</accession>
<dbReference type="Proteomes" id="UP000177082">
    <property type="component" value="Unassembled WGS sequence"/>
</dbReference>
<sequence>MDIQLPPKTRLMVEKYIKLKIGKYEINTPYFENFVRKKRIKRVFAGKGTPEEIQKTAINLFKSHGKNLYDFDPYQIRHYMLMASIGIDCSGFATNIIDTFLKEIYLGSIKKSLRPLKSSLFSYFRHHIRTYTNLSANTLTSLVNCIIIKDINRVLPGDFIRFGPSHIAIISSVDKFGNKVKKITYYHSTCDYFEQHGVRKGEIVITNSNKNLENQKWTEILRGKNWSYQDYMSSESGERGIRRLKSISSKYPQELLEKLIVNFS</sequence>
<name>A0A1F8BF70_9BACT</name>
<dbReference type="STRING" id="1802519.A2961_02800"/>
<dbReference type="AlphaFoldDB" id="A0A1F8BF70"/>
<evidence type="ECO:0000313" key="1">
    <source>
        <dbReference type="EMBL" id="OGM61968.1"/>
    </source>
</evidence>
<reference evidence="1 2" key="1">
    <citation type="journal article" date="2016" name="Nat. Commun.">
        <title>Thousands of microbial genomes shed light on interconnected biogeochemical processes in an aquifer system.</title>
        <authorList>
            <person name="Anantharaman K."/>
            <person name="Brown C.T."/>
            <person name="Hug L.A."/>
            <person name="Sharon I."/>
            <person name="Castelle C.J."/>
            <person name="Probst A.J."/>
            <person name="Thomas B.C."/>
            <person name="Singh A."/>
            <person name="Wilkins M.J."/>
            <person name="Karaoz U."/>
            <person name="Brodie E.L."/>
            <person name="Williams K.H."/>
            <person name="Hubbard S.S."/>
            <person name="Banfield J.F."/>
        </authorList>
    </citation>
    <scope>NUCLEOTIDE SEQUENCE [LARGE SCALE GENOMIC DNA]</scope>
</reference>